<dbReference type="AlphaFoldDB" id="A0AAV9XDH8"/>
<protein>
    <submittedName>
        <fullName evidence="2">Uncharacterized protein</fullName>
    </submittedName>
</protein>
<accession>A0AAV9XDH8</accession>
<keyword evidence="3" id="KW-1185">Reference proteome</keyword>
<sequence length="444" mass="51012">MGGSAFAKHGLTMLRLSPRAYTRLKAHHRNLLSTLYAHVTTPPEAPGKTSHGDIDFLVADPLPSLFNPDAKQSVRSNVNGAGHTGKLMDRRTVEIIKSTFGADFTTVPETTTSYAVPLTDEDVGDTETNTTQHTNGKKEKPYVQIDVHVCPSAENMHWMAFKHSYGDMWSLLGMMARAKGLVADEERLSVRVEEIEGRNRELAKVELTRDVGETLRFFGLDEEVYHRGFKDLNEVYKYVEGCRFYSRVYFRKKAYRNCRDNKKLGKRDMMKGFFGYLGLPVEAEDVGEENEELEDEGESEDEDEEEEVVETEEETGLMVKRMRPKLRREMVLEEALEKFGKRKEYEEKVRLWRRDVKIEAVGKIFTDALFEGEHCSLNSARNRGGKLRKEIRKGEHEEVFEMDERELKAFVERQIERYLKDIQVQPTKIPKNVVAEDAGQATLL</sequence>
<evidence type="ECO:0000256" key="1">
    <source>
        <dbReference type="SAM" id="MobiDB-lite"/>
    </source>
</evidence>
<organism evidence="2 3">
    <name type="scientific">Orbilia ellipsospora</name>
    <dbReference type="NCBI Taxonomy" id="2528407"/>
    <lineage>
        <taxon>Eukaryota</taxon>
        <taxon>Fungi</taxon>
        <taxon>Dikarya</taxon>
        <taxon>Ascomycota</taxon>
        <taxon>Pezizomycotina</taxon>
        <taxon>Orbiliomycetes</taxon>
        <taxon>Orbiliales</taxon>
        <taxon>Orbiliaceae</taxon>
        <taxon>Orbilia</taxon>
    </lineage>
</organism>
<proteinExistence type="predicted"/>
<comment type="caution">
    <text evidence="2">The sequence shown here is derived from an EMBL/GenBank/DDBJ whole genome shotgun (WGS) entry which is preliminary data.</text>
</comment>
<name>A0AAV9XDH8_9PEZI</name>
<dbReference type="Proteomes" id="UP001365542">
    <property type="component" value="Unassembled WGS sequence"/>
</dbReference>
<gene>
    <name evidence="2" type="ORF">TWF694_009872</name>
</gene>
<reference evidence="2 3" key="1">
    <citation type="submission" date="2019-10" db="EMBL/GenBank/DDBJ databases">
        <authorList>
            <person name="Palmer J.M."/>
        </authorList>
    </citation>
    <scope>NUCLEOTIDE SEQUENCE [LARGE SCALE GENOMIC DNA]</scope>
    <source>
        <strain evidence="2 3">TWF694</strain>
    </source>
</reference>
<evidence type="ECO:0000313" key="3">
    <source>
        <dbReference type="Proteomes" id="UP001365542"/>
    </source>
</evidence>
<evidence type="ECO:0000313" key="2">
    <source>
        <dbReference type="EMBL" id="KAK6539667.1"/>
    </source>
</evidence>
<feature type="region of interest" description="Disordered" evidence="1">
    <location>
        <begin position="285"/>
        <end position="314"/>
    </location>
</feature>
<dbReference type="EMBL" id="JAVHJO010000006">
    <property type="protein sequence ID" value="KAK6539667.1"/>
    <property type="molecule type" value="Genomic_DNA"/>
</dbReference>